<proteinExistence type="predicted"/>
<organism evidence="1 2">
    <name type="scientific">Phytophthora aleatoria</name>
    <dbReference type="NCBI Taxonomy" id="2496075"/>
    <lineage>
        <taxon>Eukaryota</taxon>
        <taxon>Sar</taxon>
        <taxon>Stramenopiles</taxon>
        <taxon>Oomycota</taxon>
        <taxon>Peronosporomycetes</taxon>
        <taxon>Peronosporales</taxon>
        <taxon>Peronosporaceae</taxon>
        <taxon>Phytophthora</taxon>
    </lineage>
</organism>
<comment type="caution">
    <text evidence="1">The sequence shown here is derived from an EMBL/GenBank/DDBJ whole genome shotgun (WGS) entry which is preliminary data.</text>
</comment>
<dbReference type="EMBL" id="JAENGY010000798">
    <property type="protein sequence ID" value="KAG6956467.1"/>
    <property type="molecule type" value="Genomic_DNA"/>
</dbReference>
<accession>A0A8J5IU64</accession>
<name>A0A8J5IU64_9STRA</name>
<gene>
    <name evidence="1" type="ORF">JG688_00011405</name>
</gene>
<dbReference type="Proteomes" id="UP000709295">
    <property type="component" value="Unassembled WGS sequence"/>
</dbReference>
<dbReference type="AlphaFoldDB" id="A0A8J5IU64"/>
<keyword evidence="2" id="KW-1185">Reference proteome</keyword>
<feature type="non-terminal residue" evidence="1">
    <location>
        <position position="1"/>
    </location>
</feature>
<evidence type="ECO:0000313" key="2">
    <source>
        <dbReference type="Proteomes" id="UP000709295"/>
    </source>
</evidence>
<evidence type="ECO:0000313" key="1">
    <source>
        <dbReference type="EMBL" id="KAG6956467.1"/>
    </source>
</evidence>
<protein>
    <submittedName>
        <fullName evidence="1">Uncharacterized protein</fullName>
    </submittedName>
</protein>
<sequence length="99" mass="10888">QNDHQNNGILRDYFQLKRSKRSLTGGGATVSWSTCRPSYKFCARPPVKWPCSCQRALNTLTGITNRTVSTSISCRAVCIYTNGCCLSDSIPRPHSCASS</sequence>
<reference evidence="1" key="1">
    <citation type="submission" date="2021-01" db="EMBL/GenBank/DDBJ databases">
        <title>Phytophthora aleatoria, a newly-described species from Pinus radiata is distinct from Phytophthora cactorum isolates based on comparative genomics.</title>
        <authorList>
            <person name="Mcdougal R."/>
            <person name="Panda P."/>
            <person name="Williams N."/>
            <person name="Studholme D.J."/>
        </authorList>
    </citation>
    <scope>NUCLEOTIDE SEQUENCE</scope>
    <source>
        <strain evidence="1">NZFS 4037</strain>
    </source>
</reference>